<name>A0A1Z1FGB8_9SPHN</name>
<organism evidence="1 2">
    <name type="scientific">Croceicoccus marinus</name>
    <dbReference type="NCBI Taxonomy" id="450378"/>
    <lineage>
        <taxon>Bacteria</taxon>
        <taxon>Pseudomonadati</taxon>
        <taxon>Pseudomonadota</taxon>
        <taxon>Alphaproteobacteria</taxon>
        <taxon>Sphingomonadales</taxon>
        <taxon>Erythrobacteraceae</taxon>
        <taxon>Croceicoccus</taxon>
    </lineage>
</organism>
<dbReference type="STRING" id="450378.GCA_001661675_03122"/>
<reference evidence="1 2" key="1">
    <citation type="submission" date="2017-01" db="EMBL/GenBank/DDBJ databases">
        <title>Complete genome sequence of esterase-producing bacterium Croceicoccus marinus E4A9.</title>
        <authorList>
            <person name="Wu Y.-H."/>
            <person name="Cheng H."/>
            <person name="Xu L."/>
            <person name="Huo Y.-Y."/>
            <person name="Wang C.-S."/>
            <person name="Xu X.-W."/>
        </authorList>
    </citation>
    <scope>NUCLEOTIDE SEQUENCE [LARGE SCALE GENOMIC DNA]</scope>
    <source>
        <strain evidence="1 2">E4A9</strain>
        <plasmid evidence="2">Plasmid pcme4a9i</plasmid>
    </source>
</reference>
<proteinExistence type="predicted"/>
<dbReference type="AlphaFoldDB" id="A0A1Z1FGB8"/>
<keyword evidence="2" id="KW-1185">Reference proteome</keyword>
<geneLocation type="plasmid" evidence="2">
    <name>pcme4a9i</name>
</geneLocation>
<accession>A0A1Z1FGB8</accession>
<sequence>MENPMVAFNVFRERLLREHDIELNLLWQADSPTGKIEHYAIIGQNKRHHEIVILHTKTGYTAYFPQTSLRIDDDIAAIIAETPAKVS</sequence>
<keyword evidence="1" id="KW-0614">Plasmid</keyword>
<dbReference type="Proteomes" id="UP000195807">
    <property type="component" value="Plasmid pCME4A9I"/>
</dbReference>
<protein>
    <submittedName>
        <fullName evidence="1">Uncharacterized protein</fullName>
    </submittedName>
</protein>
<dbReference type="EMBL" id="CP019603">
    <property type="protein sequence ID" value="ARU17775.1"/>
    <property type="molecule type" value="Genomic_DNA"/>
</dbReference>
<dbReference type="KEGG" id="cman:A9D14_15545"/>
<evidence type="ECO:0000313" key="1">
    <source>
        <dbReference type="EMBL" id="ARU17775.1"/>
    </source>
</evidence>
<gene>
    <name evidence="1" type="ORF">A9D14_15545</name>
</gene>
<evidence type="ECO:0000313" key="2">
    <source>
        <dbReference type="Proteomes" id="UP000195807"/>
    </source>
</evidence>